<dbReference type="Gene3D" id="3.40.710.10">
    <property type="entry name" value="DD-peptidase/beta-lactamase superfamily"/>
    <property type="match status" value="1"/>
</dbReference>
<organism evidence="3 4">
    <name type="scientific">Spirosoma endbachense</name>
    <dbReference type="NCBI Taxonomy" id="2666025"/>
    <lineage>
        <taxon>Bacteria</taxon>
        <taxon>Pseudomonadati</taxon>
        <taxon>Bacteroidota</taxon>
        <taxon>Cytophagia</taxon>
        <taxon>Cytophagales</taxon>
        <taxon>Cytophagaceae</taxon>
        <taxon>Spirosoma</taxon>
    </lineage>
</organism>
<keyword evidence="4" id="KW-1185">Reference proteome</keyword>
<dbReference type="InterPro" id="IPR045155">
    <property type="entry name" value="Beta-lactam_cat"/>
</dbReference>
<accession>A0A6P1WC55</accession>
<reference evidence="3 4" key="1">
    <citation type="submission" date="2019-11" db="EMBL/GenBank/DDBJ databases">
        <title>Spirosoma endbachense sp. nov., isolated from a natural salt meadow.</title>
        <authorList>
            <person name="Rojas J."/>
            <person name="Ambika Manirajan B."/>
            <person name="Ratering S."/>
            <person name="Suarez C."/>
            <person name="Geissler-Plaum R."/>
            <person name="Schnell S."/>
        </authorList>
    </citation>
    <scope>NUCLEOTIDE SEQUENCE [LARGE SCALE GENOMIC DNA]</scope>
    <source>
        <strain evidence="3 4">I-24</strain>
    </source>
</reference>
<gene>
    <name evidence="3" type="ORF">GJR95_25685</name>
</gene>
<dbReference type="Proteomes" id="UP000464577">
    <property type="component" value="Chromosome"/>
</dbReference>
<evidence type="ECO:0000259" key="2">
    <source>
        <dbReference type="Pfam" id="PF13354"/>
    </source>
</evidence>
<dbReference type="InterPro" id="IPR012338">
    <property type="entry name" value="Beta-lactam/transpept-like"/>
</dbReference>
<feature type="signal peptide" evidence="1">
    <location>
        <begin position="1"/>
        <end position="19"/>
    </location>
</feature>
<sequence length="429" mass="50481">MKVFISVLFFCWSITVSYAQPRTDAVLTNLFETNQRSIFQEVIRHPDTYRLQIIYTQINRDKNNNPTFINYYFNVDSTNYFNPASTVKLPLALLSLEKLNGLKDQQVTKFTAMQFDSAYSKQTKEWQDETSETGYPSIAHFIRKAFLVSDNDAYSRMYEFVGQSAINRSLHAKGYLDTRITHRFVRMTADENRHTNPIRFIQKNGALIYAQPAANNTDPFDFRRVAKLGKGFYVKDSLVNQPFDFTERNKFPLEAFQQVLQSVMFPLSVPAKQRFKLTADDYRFLYQYLSQYPGETNYPKYDAKQYYDSYVKFFFMDSLHHQMPEGVRVFNKVGWAYGFLTDASYVADFKNRIEYMLTATIYVNSDGILNDDKYEFDSVGHPFMYQLGQTIYGYELKRKRQYAPDLSLFRLTYEKRNNDNRPPVKDVDN</sequence>
<feature type="domain" description="Beta-lactamase class A catalytic" evidence="2">
    <location>
        <begin position="73"/>
        <end position="193"/>
    </location>
</feature>
<feature type="chain" id="PRO_5026744097" description="Beta-lactamase class A catalytic domain-containing protein" evidence="1">
    <location>
        <begin position="20"/>
        <end position="429"/>
    </location>
</feature>
<dbReference type="AlphaFoldDB" id="A0A6P1WC55"/>
<dbReference type="SUPFAM" id="SSF56601">
    <property type="entry name" value="beta-lactamase/transpeptidase-like"/>
    <property type="match status" value="1"/>
</dbReference>
<dbReference type="EMBL" id="CP045997">
    <property type="protein sequence ID" value="QHW01461.1"/>
    <property type="molecule type" value="Genomic_DNA"/>
</dbReference>
<keyword evidence="1" id="KW-0732">Signal</keyword>
<protein>
    <recommendedName>
        <fullName evidence="2">Beta-lactamase class A catalytic domain-containing protein</fullName>
    </recommendedName>
</protein>
<dbReference type="GO" id="GO:0030655">
    <property type="term" value="P:beta-lactam antibiotic catabolic process"/>
    <property type="evidence" value="ECO:0007669"/>
    <property type="project" value="InterPro"/>
</dbReference>
<name>A0A6P1WC55_9BACT</name>
<dbReference type="GO" id="GO:0008800">
    <property type="term" value="F:beta-lactamase activity"/>
    <property type="evidence" value="ECO:0007669"/>
    <property type="project" value="InterPro"/>
</dbReference>
<evidence type="ECO:0000313" key="3">
    <source>
        <dbReference type="EMBL" id="QHW01461.1"/>
    </source>
</evidence>
<dbReference type="KEGG" id="senf:GJR95_25685"/>
<evidence type="ECO:0000313" key="4">
    <source>
        <dbReference type="Proteomes" id="UP000464577"/>
    </source>
</evidence>
<dbReference type="Pfam" id="PF13354">
    <property type="entry name" value="Beta-lactamase2"/>
    <property type="match status" value="1"/>
</dbReference>
<proteinExistence type="predicted"/>
<evidence type="ECO:0000256" key="1">
    <source>
        <dbReference type="SAM" id="SignalP"/>
    </source>
</evidence>